<keyword evidence="2" id="KW-1185">Reference proteome</keyword>
<organism evidence="1 2">
    <name type="scientific">Dendrolimus kikuchii</name>
    <dbReference type="NCBI Taxonomy" id="765133"/>
    <lineage>
        <taxon>Eukaryota</taxon>
        <taxon>Metazoa</taxon>
        <taxon>Ecdysozoa</taxon>
        <taxon>Arthropoda</taxon>
        <taxon>Hexapoda</taxon>
        <taxon>Insecta</taxon>
        <taxon>Pterygota</taxon>
        <taxon>Neoptera</taxon>
        <taxon>Endopterygota</taxon>
        <taxon>Lepidoptera</taxon>
        <taxon>Glossata</taxon>
        <taxon>Ditrysia</taxon>
        <taxon>Bombycoidea</taxon>
        <taxon>Lasiocampidae</taxon>
        <taxon>Dendrolimus</taxon>
    </lineage>
</organism>
<gene>
    <name evidence="1" type="ORF">K1T71_014377</name>
</gene>
<sequence length="412" mass="48101">MLFKSINLILYITSFLLVNAEVNTANGYCDITSKTCPDSTQDINEQKYIFYDVNPPEGFNLRRDVYMRFAIMLTEAHKRGKIKDWSLVLPPWYNLYHWKSSSHKSKPAPWGHFFDINSLKSYAPVVEMYELFSNMTSKSLIIDTLYVLQNFENAFENGDFRDKWELKGPCYYDGNYWGYKNITAKEVLCVNFQGSIYMLQNLISIHSTDKKVMFSHGEIPLHDSYGTKQYWDCRKSMKFNTELIAIAKSYISKHFDCNNTVHCQTYISVHWRRQDFARYRKKEVPSITGTALQINKAISTNIPDIRKIFIATDASEQETNELETKLNKLGYVVKFYVPNTEFLNKHKDGEIAIIEQIICSYAAFFIGTHESTFSFRIQEEREIMGFDSRTTFNRLCPDSGVCEKPAKWTIVY</sequence>
<dbReference type="EMBL" id="CM034415">
    <property type="protein sequence ID" value="KAJ0169771.1"/>
    <property type="molecule type" value="Genomic_DNA"/>
</dbReference>
<comment type="caution">
    <text evidence="1">The sequence shown here is derived from an EMBL/GenBank/DDBJ whole genome shotgun (WGS) entry which is preliminary data.</text>
</comment>
<accession>A0ACC1CDX1</accession>
<reference evidence="1 2" key="1">
    <citation type="journal article" date="2021" name="Front. Genet.">
        <title>Chromosome-Level Genome Assembly Reveals Significant Gene Expansion in the Toll and IMD Signaling Pathways of Dendrolimus kikuchii.</title>
        <authorList>
            <person name="Zhou J."/>
            <person name="Wu P."/>
            <person name="Xiong Z."/>
            <person name="Liu N."/>
            <person name="Zhao N."/>
            <person name="Ji M."/>
            <person name="Qiu Y."/>
            <person name="Yang B."/>
        </authorList>
    </citation>
    <scope>NUCLEOTIDE SEQUENCE [LARGE SCALE GENOMIC DNA]</scope>
    <source>
        <strain evidence="1">Ann1</strain>
    </source>
</reference>
<evidence type="ECO:0000313" key="1">
    <source>
        <dbReference type="EMBL" id="KAJ0169771.1"/>
    </source>
</evidence>
<proteinExistence type="predicted"/>
<protein>
    <submittedName>
        <fullName evidence="1">Uncharacterized protein</fullName>
    </submittedName>
</protein>
<evidence type="ECO:0000313" key="2">
    <source>
        <dbReference type="Proteomes" id="UP000824533"/>
    </source>
</evidence>
<dbReference type="Proteomes" id="UP000824533">
    <property type="component" value="Linkage Group LG29"/>
</dbReference>
<name>A0ACC1CDX1_9NEOP</name>